<dbReference type="OrthoDB" id="342024at2759"/>
<dbReference type="Gene3D" id="2.40.30.10">
    <property type="entry name" value="Translation factors"/>
    <property type="match status" value="1"/>
</dbReference>
<organism evidence="1 2">
    <name type="scientific">Streblomastix strix</name>
    <dbReference type="NCBI Taxonomy" id="222440"/>
    <lineage>
        <taxon>Eukaryota</taxon>
        <taxon>Metamonada</taxon>
        <taxon>Preaxostyla</taxon>
        <taxon>Oxymonadida</taxon>
        <taxon>Streblomastigidae</taxon>
        <taxon>Streblomastix</taxon>
    </lineage>
</organism>
<sequence>MNILLLNENTLIDSHDSSEISNGLFNKQMHFLIQDDFKIGSIGTVRDGCVDIVILRPGQVVRVASAMIRIECKSVEMHHEALTQAFPGDQTVFNLNGVSVKDMKRVFAFGDSKQDPPQEAESFEAQVIVMQHP</sequence>
<dbReference type="EMBL" id="SNRW01010779">
    <property type="protein sequence ID" value="KAA6376081.1"/>
    <property type="molecule type" value="Genomic_DNA"/>
</dbReference>
<reference evidence="1 2" key="1">
    <citation type="submission" date="2019-03" db="EMBL/GenBank/DDBJ databases">
        <title>Single cell metagenomics reveals metabolic interactions within the superorganism composed of flagellate Streblomastix strix and complex community of Bacteroidetes bacteria on its surface.</title>
        <authorList>
            <person name="Treitli S.C."/>
            <person name="Kolisko M."/>
            <person name="Husnik F."/>
            <person name="Keeling P."/>
            <person name="Hampl V."/>
        </authorList>
    </citation>
    <scope>NUCLEOTIDE SEQUENCE [LARGE SCALE GENOMIC DNA]</scope>
    <source>
        <strain evidence="1">ST1C</strain>
    </source>
</reference>
<dbReference type="AlphaFoldDB" id="A0A5J4V1Y6"/>
<dbReference type="InterPro" id="IPR009000">
    <property type="entry name" value="Transl_B-barrel_sf"/>
</dbReference>
<accession>A0A5J4V1Y6</accession>
<dbReference type="Proteomes" id="UP000324800">
    <property type="component" value="Unassembled WGS sequence"/>
</dbReference>
<proteinExistence type="predicted"/>
<protein>
    <submittedName>
        <fullName evidence="1">Putative eukaryotic translation elongation factor 1 alpha 2</fullName>
    </submittedName>
</protein>
<dbReference type="SUPFAM" id="SSF50447">
    <property type="entry name" value="Translation proteins"/>
    <property type="match status" value="1"/>
</dbReference>
<dbReference type="PANTHER" id="PTHR44830:SF1">
    <property type="entry name" value="TR-TYPE G DOMAIN-CONTAINING PROTEIN"/>
    <property type="match status" value="1"/>
</dbReference>
<name>A0A5J4V1Y6_9EUKA</name>
<comment type="caution">
    <text evidence="1">The sequence shown here is derived from an EMBL/GenBank/DDBJ whole genome shotgun (WGS) entry which is preliminary data.</text>
</comment>
<keyword evidence="1" id="KW-0251">Elongation factor</keyword>
<gene>
    <name evidence="1" type="ORF">EZS28_028395</name>
</gene>
<dbReference type="GO" id="GO:0003746">
    <property type="term" value="F:translation elongation factor activity"/>
    <property type="evidence" value="ECO:0007669"/>
    <property type="project" value="UniProtKB-KW"/>
</dbReference>
<evidence type="ECO:0000313" key="2">
    <source>
        <dbReference type="Proteomes" id="UP000324800"/>
    </source>
</evidence>
<evidence type="ECO:0000313" key="1">
    <source>
        <dbReference type="EMBL" id="KAA6376081.1"/>
    </source>
</evidence>
<keyword evidence="1" id="KW-0648">Protein biosynthesis</keyword>
<dbReference type="PANTHER" id="PTHR44830">
    <property type="entry name" value="ELONGATION FACTOR 1 ALPHA"/>
    <property type="match status" value="1"/>
</dbReference>